<evidence type="ECO:0000313" key="1">
    <source>
        <dbReference type="EMBL" id="SFF32591.1"/>
    </source>
</evidence>
<name>A0A1I2HW42_9BURK</name>
<gene>
    <name evidence="1" type="ORF">SAMN04489711_13110</name>
</gene>
<proteinExistence type="predicted"/>
<protein>
    <recommendedName>
        <fullName evidence="3">DUF3331 domain-containing protein</fullName>
    </recommendedName>
</protein>
<evidence type="ECO:0008006" key="3">
    <source>
        <dbReference type="Google" id="ProtNLM"/>
    </source>
</evidence>
<dbReference type="EMBL" id="FONX01000031">
    <property type="protein sequence ID" value="SFF32591.1"/>
    <property type="molecule type" value="Genomic_DNA"/>
</dbReference>
<dbReference type="Proteomes" id="UP000199119">
    <property type="component" value="Unassembled WGS sequence"/>
</dbReference>
<sequence length="78" mass="8517">MSKLLSINARPSDGLASLTVRDSGELYSGQLWSKCKARKSGVCDASGERYRPGAEIYRPVGNSRNRSMRILAALIDNT</sequence>
<reference evidence="2" key="1">
    <citation type="submission" date="2016-10" db="EMBL/GenBank/DDBJ databases">
        <authorList>
            <person name="Varghese N."/>
            <person name="Submissions S."/>
        </authorList>
    </citation>
    <scope>NUCLEOTIDE SEQUENCE [LARGE SCALE GENOMIC DNA]</scope>
    <source>
        <strain evidence="2">DSM 27981</strain>
    </source>
</reference>
<organism evidence="1 2">
    <name type="scientific">Paracidovorax wautersii</name>
    <dbReference type="NCBI Taxonomy" id="1177982"/>
    <lineage>
        <taxon>Bacteria</taxon>
        <taxon>Pseudomonadati</taxon>
        <taxon>Pseudomonadota</taxon>
        <taxon>Betaproteobacteria</taxon>
        <taxon>Burkholderiales</taxon>
        <taxon>Comamonadaceae</taxon>
        <taxon>Paracidovorax</taxon>
    </lineage>
</organism>
<dbReference type="AlphaFoldDB" id="A0A1I2HW42"/>
<keyword evidence="2" id="KW-1185">Reference proteome</keyword>
<dbReference type="RefSeq" id="WP_092942583.1">
    <property type="nucleotide sequence ID" value="NZ_FONX01000031.1"/>
</dbReference>
<dbReference type="STRING" id="1177982.SAMN04489711_13110"/>
<evidence type="ECO:0000313" key="2">
    <source>
        <dbReference type="Proteomes" id="UP000199119"/>
    </source>
</evidence>
<dbReference type="OrthoDB" id="9152922at2"/>
<accession>A0A1I2HW42</accession>